<gene>
    <name evidence="2" type="ORF">GKZ89_16080</name>
</gene>
<dbReference type="GO" id="GO:0016042">
    <property type="term" value="P:lipid catabolic process"/>
    <property type="evidence" value="ECO:0007669"/>
    <property type="project" value="InterPro"/>
</dbReference>
<evidence type="ECO:0000256" key="1">
    <source>
        <dbReference type="SAM" id="SignalP"/>
    </source>
</evidence>
<dbReference type="InterPro" id="IPR002918">
    <property type="entry name" value="Lipase_EstA/Esterase_EstB"/>
</dbReference>
<reference evidence="2 3" key="1">
    <citation type="journal article" date="2017" name="Int. J. Syst. Evol. Microbiol.">
        <title>Bacillus mangrovi sp. nov., isolated from a sediment sample from a mangrove forest.</title>
        <authorList>
            <person name="Gupta V."/>
            <person name="Singh P.K."/>
            <person name="Korpole S."/>
            <person name="Tanuku N.R.S."/>
            <person name="Pinnaka A.K."/>
        </authorList>
    </citation>
    <scope>NUCLEOTIDE SEQUENCE [LARGE SCALE GENOMIC DNA]</scope>
    <source>
        <strain evidence="2 3">KCTC 33872</strain>
    </source>
</reference>
<dbReference type="PANTHER" id="PTHR32015">
    <property type="entry name" value="FASTING INDUCED LIPASE"/>
    <property type="match status" value="1"/>
</dbReference>
<dbReference type="InterPro" id="IPR029058">
    <property type="entry name" value="AB_hydrolase_fold"/>
</dbReference>
<dbReference type="EMBL" id="WMIB01000020">
    <property type="protein sequence ID" value="MTH54922.1"/>
    <property type="molecule type" value="Genomic_DNA"/>
</dbReference>
<organism evidence="2 3">
    <name type="scientific">Metabacillus mangrovi</name>
    <dbReference type="NCBI Taxonomy" id="1491830"/>
    <lineage>
        <taxon>Bacteria</taxon>
        <taxon>Bacillati</taxon>
        <taxon>Bacillota</taxon>
        <taxon>Bacilli</taxon>
        <taxon>Bacillales</taxon>
        <taxon>Bacillaceae</taxon>
        <taxon>Metabacillus</taxon>
    </lineage>
</organism>
<dbReference type="PANTHER" id="PTHR32015:SF1">
    <property type="entry name" value="LIPASE"/>
    <property type="match status" value="1"/>
</dbReference>
<sequence length="200" mass="21682">MKNLAAMISFALLLSFSILQPAPSKAAEQERNPVIFIHGAGGIGASFKLVENQLVKKGWNPDELYAIEMADKTGNNLTNGKQLERFVDKVKKETGKSKVDIIGHSAGGMNALYYTTKLGGAENVEDIVTLGAPNRFVGSTAPESIRYTSIYSTSDYIVRPQLAKLDGAKNIELRGVNHFAYLYNSDVQKLIEEGLNGGGE</sequence>
<proteinExistence type="predicted"/>
<dbReference type="Proteomes" id="UP000434639">
    <property type="component" value="Unassembled WGS sequence"/>
</dbReference>
<dbReference type="OrthoDB" id="503948at2"/>
<accession>A0A7X2S7R0</accession>
<dbReference type="SMR" id="A0A7X2S7R0"/>
<comment type="caution">
    <text evidence="2">The sequence shown here is derived from an EMBL/GenBank/DDBJ whole genome shotgun (WGS) entry which is preliminary data.</text>
</comment>
<keyword evidence="2" id="KW-0378">Hydrolase</keyword>
<keyword evidence="3" id="KW-1185">Reference proteome</keyword>
<dbReference type="Gene3D" id="3.40.50.1820">
    <property type="entry name" value="alpha/beta hydrolase"/>
    <property type="match status" value="1"/>
</dbReference>
<feature type="signal peptide" evidence="1">
    <location>
        <begin position="1"/>
        <end position="26"/>
    </location>
</feature>
<dbReference type="GO" id="GO:0016298">
    <property type="term" value="F:lipase activity"/>
    <property type="evidence" value="ECO:0007669"/>
    <property type="project" value="TreeGrafter"/>
</dbReference>
<protein>
    <submittedName>
        <fullName evidence="2">Alpha/beta fold hydrolase</fullName>
    </submittedName>
</protein>
<keyword evidence="1" id="KW-0732">Signal</keyword>
<dbReference type="Pfam" id="PF01674">
    <property type="entry name" value="Lipase_2"/>
    <property type="match status" value="1"/>
</dbReference>
<feature type="chain" id="PRO_5030578411" evidence="1">
    <location>
        <begin position="27"/>
        <end position="200"/>
    </location>
</feature>
<dbReference type="SUPFAM" id="SSF53474">
    <property type="entry name" value="alpha/beta-Hydrolases"/>
    <property type="match status" value="1"/>
</dbReference>
<name>A0A7X2S7R0_9BACI</name>
<evidence type="ECO:0000313" key="3">
    <source>
        <dbReference type="Proteomes" id="UP000434639"/>
    </source>
</evidence>
<dbReference type="AlphaFoldDB" id="A0A7X2S7R0"/>
<dbReference type="RefSeq" id="WP_155113430.1">
    <property type="nucleotide sequence ID" value="NZ_WMIB01000020.1"/>
</dbReference>
<evidence type="ECO:0000313" key="2">
    <source>
        <dbReference type="EMBL" id="MTH54922.1"/>
    </source>
</evidence>